<feature type="transmembrane region" description="Helical" evidence="1">
    <location>
        <begin position="253"/>
        <end position="277"/>
    </location>
</feature>
<dbReference type="EMBL" id="ML119875">
    <property type="protein sequence ID" value="RPA72175.1"/>
    <property type="molecule type" value="Genomic_DNA"/>
</dbReference>
<keyword evidence="3" id="KW-1185">Reference proteome</keyword>
<feature type="transmembrane region" description="Helical" evidence="1">
    <location>
        <begin position="20"/>
        <end position="38"/>
    </location>
</feature>
<feature type="transmembrane region" description="Helical" evidence="1">
    <location>
        <begin position="128"/>
        <end position="155"/>
    </location>
</feature>
<sequence length="320" mass="36621">MSYYDFVRDEELAALRADFYTPLIRHPILIVTALTALIHISRSLRLKSNILHVLSLFALASFFMFVCTLVTNAGGLSDYPRRWRKATLGGINYAYAFSRLFELFGLIGTQFVAYQLVYPDSKPSEKWIYRVVVGVQAMLTVAIFGLELAITKTVIAMYNFDYSGNMDIYTMQNSWRYMLIALFGFGLLATTLLMWGSLNYRRQKSTFPQTTQKRIVGYAITFPMWIVYLFYTAKHIFYEVSWRVYSITMVTTLSVPVAFDWIITAGLVTYFVGWIFLVREWKRGNRAAEGEVSMADFDLKPELFSVGGAHGKDARSSVSV</sequence>
<keyword evidence="1" id="KW-0812">Transmembrane</keyword>
<evidence type="ECO:0000256" key="1">
    <source>
        <dbReference type="SAM" id="Phobius"/>
    </source>
</evidence>
<evidence type="ECO:0000313" key="2">
    <source>
        <dbReference type="EMBL" id="RPA72175.1"/>
    </source>
</evidence>
<feature type="transmembrane region" description="Helical" evidence="1">
    <location>
        <begin position="93"/>
        <end position="116"/>
    </location>
</feature>
<gene>
    <name evidence="2" type="ORF">BJ508DRAFT_381698</name>
</gene>
<dbReference type="AlphaFoldDB" id="A0A3N4HCZ4"/>
<feature type="transmembrane region" description="Helical" evidence="1">
    <location>
        <begin position="175"/>
        <end position="195"/>
    </location>
</feature>
<feature type="transmembrane region" description="Helical" evidence="1">
    <location>
        <begin position="215"/>
        <end position="233"/>
    </location>
</feature>
<organism evidence="2 3">
    <name type="scientific">Ascobolus immersus RN42</name>
    <dbReference type="NCBI Taxonomy" id="1160509"/>
    <lineage>
        <taxon>Eukaryota</taxon>
        <taxon>Fungi</taxon>
        <taxon>Dikarya</taxon>
        <taxon>Ascomycota</taxon>
        <taxon>Pezizomycotina</taxon>
        <taxon>Pezizomycetes</taxon>
        <taxon>Pezizales</taxon>
        <taxon>Ascobolaceae</taxon>
        <taxon>Ascobolus</taxon>
    </lineage>
</organism>
<keyword evidence="1" id="KW-1133">Transmembrane helix</keyword>
<evidence type="ECO:0000313" key="3">
    <source>
        <dbReference type="Proteomes" id="UP000275078"/>
    </source>
</evidence>
<reference evidence="2 3" key="1">
    <citation type="journal article" date="2018" name="Nat. Ecol. Evol.">
        <title>Pezizomycetes genomes reveal the molecular basis of ectomycorrhizal truffle lifestyle.</title>
        <authorList>
            <person name="Murat C."/>
            <person name="Payen T."/>
            <person name="Noel B."/>
            <person name="Kuo A."/>
            <person name="Morin E."/>
            <person name="Chen J."/>
            <person name="Kohler A."/>
            <person name="Krizsan K."/>
            <person name="Balestrini R."/>
            <person name="Da Silva C."/>
            <person name="Montanini B."/>
            <person name="Hainaut M."/>
            <person name="Levati E."/>
            <person name="Barry K.W."/>
            <person name="Belfiori B."/>
            <person name="Cichocki N."/>
            <person name="Clum A."/>
            <person name="Dockter R.B."/>
            <person name="Fauchery L."/>
            <person name="Guy J."/>
            <person name="Iotti M."/>
            <person name="Le Tacon F."/>
            <person name="Lindquist E.A."/>
            <person name="Lipzen A."/>
            <person name="Malagnac F."/>
            <person name="Mello A."/>
            <person name="Molinier V."/>
            <person name="Miyauchi S."/>
            <person name="Poulain J."/>
            <person name="Riccioni C."/>
            <person name="Rubini A."/>
            <person name="Sitrit Y."/>
            <person name="Splivallo R."/>
            <person name="Traeger S."/>
            <person name="Wang M."/>
            <person name="Zifcakova L."/>
            <person name="Wipf D."/>
            <person name="Zambonelli A."/>
            <person name="Paolocci F."/>
            <person name="Nowrousian M."/>
            <person name="Ottonello S."/>
            <person name="Baldrian P."/>
            <person name="Spatafora J.W."/>
            <person name="Henrissat B."/>
            <person name="Nagy L.G."/>
            <person name="Aury J.M."/>
            <person name="Wincker P."/>
            <person name="Grigoriev I.V."/>
            <person name="Bonfante P."/>
            <person name="Martin F.M."/>
        </authorList>
    </citation>
    <scope>NUCLEOTIDE SEQUENCE [LARGE SCALE GENOMIC DNA]</scope>
    <source>
        <strain evidence="2 3">RN42</strain>
    </source>
</reference>
<protein>
    <submittedName>
        <fullName evidence="2">Uncharacterized protein</fullName>
    </submittedName>
</protein>
<name>A0A3N4HCZ4_ASCIM</name>
<proteinExistence type="predicted"/>
<feature type="transmembrane region" description="Helical" evidence="1">
    <location>
        <begin position="50"/>
        <end position="73"/>
    </location>
</feature>
<dbReference type="Proteomes" id="UP000275078">
    <property type="component" value="Unassembled WGS sequence"/>
</dbReference>
<keyword evidence="1" id="KW-0472">Membrane</keyword>
<accession>A0A3N4HCZ4</accession>